<dbReference type="PIRSF" id="PIRSF006157">
    <property type="entry name" value="Doxgns_DODA"/>
    <property type="match status" value="1"/>
</dbReference>
<evidence type="ECO:0000256" key="2">
    <source>
        <dbReference type="ARBA" id="ARBA00007581"/>
    </source>
</evidence>
<dbReference type="SUPFAM" id="SSF53213">
    <property type="entry name" value="LigB-like"/>
    <property type="match status" value="1"/>
</dbReference>
<reference evidence="7 8" key="1">
    <citation type="submission" date="2018-05" db="EMBL/GenBank/DDBJ databases">
        <title>Leucothrix arctica sp. nov., isolated from Arctic seawater.</title>
        <authorList>
            <person name="Choi A."/>
            <person name="Baek K."/>
        </authorList>
    </citation>
    <scope>NUCLEOTIDE SEQUENCE [LARGE SCALE GENOMIC DNA]</scope>
    <source>
        <strain evidence="7 8">JCM 18388</strain>
    </source>
</reference>
<name>A0A317CHG7_9GAMM</name>
<evidence type="ECO:0000313" key="8">
    <source>
        <dbReference type="Proteomes" id="UP000245539"/>
    </source>
</evidence>
<proteinExistence type="inferred from homology"/>
<dbReference type="CDD" id="cd07363">
    <property type="entry name" value="45_DOPA_Dioxygenase"/>
    <property type="match status" value="1"/>
</dbReference>
<evidence type="ECO:0000256" key="3">
    <source>
        <dbReference type="ARBA" id="ARBA00022723"/>
    </source>
</evidence>
<feature type="domain" description="Extradiol ring-cleavage dioxygenase class III enzyme subunit B" evidence="6">
    <location>
        <begin position="30"/>
        <end position="246"/>
    </location>
</feature>
<dbReference type="InterPro" id="IPR014436">
    <property type="entry name" value="Extradiol_dOase_DODA"/>
</dbReference>
<dbReference type="PANTHER" id="PTHR30096:SF0">
    <property type="entry name" value="4,5-DOPA DIOXYGENASE EXTRADIOL-LIKE PROTEIN"/>
    <property type="match status" value="1"/>
</dbReference>
<dbReference type="Gene3D" id="3.40.830.10">
    <property type="entry name" value="LigB-like"/>
    <property type="match status" value="1"/>
</dbReference>
<protein>
    <submittedName>
        <fullName evidence="7">Dioxygenase</fullName>
    </submittedName>
</protein>
<comment type="cofactor">
    <cofactor evidence="1">
        <name>Zn(2+)</name>
        <dbReference type="ChEBI" id="CHEBI:29105"/>
    </cofactor>
</comment>
<evidence type="ECO:0000256" key="5">
    <source>
        <dbReference type="ARBA" id="ARBA00023002"/>
    </source>
</evidence>
<dbReference type="InterPro" id="IPR004183">
    <property type="entry name" value="Xdiol_dOase_suB"/>
</dbReference>
<organism evidence="7 8">
    <name type="scientific">Leucothrix pacifica</name>
    <dbReference type="NCBI Taxonomy" id="1247513"/>
    <lineage>
        <taxon>Bacteria</taxon>
        <taxon>Pseudomonadati</taxon>
        <taxon>Pseudomonadota</taxon>
        <taxon>Gammaproteobacteria</taxon>
        <taxon>Thiotrichales</taxon>
        <taxon>Thiotrichaceae</taxon>
        <taxon>Leucothrix</taxon>
    </lineage>
</organism>
<dbReference type="Proteomes" id="UP000245539">
    <property type="component" value="Unassembled WGS sequence"/>
</dbReference>
<keyword evidence="7" id="KW-0223">Dioxygenase</keyword>
<dbReference type="AlphaFoldDB" id="A0A317CHG7"/>
<dbReference type="GO" id="GO:0016702">
    <property type="term" value="F:oxidoreductase activity, acting on single donors with incorporation of molecular oxygen, incorporation of two atoms of oxygen"/>
    <property type="evidence" value="ECO:0007669"/>
    <property type="project" value="UniProtKB-ARBA"/>
</dbReference>
<dbReference type="PANTHER" id="PTHR30096">
    <property type="entry name" value="4,5-DOPA DIOXYGENASE EXTRADIOL-LIKE PROTEIN"/>
    <property type="match status" value="1"/>
</dbReference>
<dbReference type="GO" id="GO:0008270">
    <property type="term" value="F:zinc ion binding"/>
    <property type="evidence" value="ECO:0007669"/>
    <property type="project" value="InterPro"/>
</dbReference>
<evidence type="ECO:0000259" key="6">
    <source>
        <dbReference type="Pfam" id="PF02900"/>
    </source>
</evidence>
<sequence>MRSLPKALFISHGGGPMPLLDDPGHQEMVTCLKEITASFPKPDAIVVVSAHWEESVPTITSAANPSLIYDYYGFPPETYEVKYPCPGKPELASEIYESLSASGIEAKLDDSRGFDHGLFVPLTIMYPEADIPCIQLSLVNSLDAEVHVEMGRALQSLHKKNVLVLGSGFSFHNMKAFFLNKTANSKDLNESFEAWLIETCSSRDLPEQERTQRLIDWEEAKGARFCHPREEHLLPLQVCYGVVNTACSDVYELEILKVKSSMFAWS</sequence>
<evidence type="ECO:0000256" key="4">
    <source>
        <dbReference type="ARBA" id="ARBA00022833"/>
    </source>
</evidence>
<dbReference type="GO" id="GO:0008198">
    <property type="term" value="F:ferrous iron binding"/>
    <property type="evidence" value="ECO:0007669"/>
    <property type="project" value="InterPro"/>
</dbReference>
<evidence type="ECO:0000313" key="7">
    <source>
        <dbReference type="EMBL" id="PWQ97847.1"/>
    </source>
</evidence>
<accession>A0A317CHG7</accession>
<comment type="similarity">
    <text evidence="2">Belongs to the DODA-type extradiol aromatic ring-opening dioxygenase family.</text>
</comment>
<keyword evidence="5" id="KW-0560">Oxidoreductase</keyword>
<dbReference type="EMBL" id="QGKM01000021">
    <property type="protein sequence ID" value="PWQ97847.1"/>
    <property type="molecule type" value="Genomic_DNA"/>
</dbReference>
<dbReference type="RefSeq" id="WP_109837368.1">
    <property type="nucleotide sequence ID" value="NZ_QGKM01000021.1"/>
</dbReference>
<comment type="caution">
    <text evidence="7">The sequence shown here is derived from an EMBL/GenBank/DDBJ whole genome shotgun (WGS) entry which is preliminary data.</text>
</comment>
<evidence type="ECO:0000256" key="1">
    <source>
        <dbReference type="ARBA" id="ARBA00001947"/>
    </source>
</evidence>
<dbReference type="Pfam" id="PF02900">
    <property type="entry name" value="LigB"/>
    <property type="match status" value="1"/>
</dbReference>
<keyword evidence="3" id="KW-0479">Metal-binding</keyword>
<dbReference type="OrthoDB" id="9790889at2"/>
<keyword evidence="4" id="KW-0862">Zinc</keyword>
<gene>
    <name evidence="7" type="ORF">DKW60_09215</name>
</gene>
<keyword evidence="8" id="KW-1185">Reference proteome</keyword>